<evidence type="ECO:0000256" key="3">
    <source>
        <dbReference type="ARBA" id="ARBA00022801"/>
    </source>
</evidence>
<dbReference type="PRINTS" id="PR00705">
    <property type="entry name" value="PAPAIN"/>
</dbReference>
<dbReference type="Gene3D" id="3.90.70.10">
    <property type="entry name" value="Cysteine proteinases"/>
    <property type="match status" value="1"/>
</dbReference>
<dbReference type="FunFam" id="3.90.70.10:FF:000006">
    <property type="entry name" value="Cathepsin S"/>
    <property type="match status" value="1"/>
</dbReference>
<feature type="domain" description="Peptidase C1A papain C-terminal" evidence="8">
    <location>
        <begin position="120"/>
        <end position="335"/>
    </location>
</feature>
<gene>
    <name evidence="10" type="primary">LOC103183536</name>
</gene>
<feature type="chain" id="PRO_5021313399" description="Cathepsin L1" evidence="7">
    <location>
        <begin position="21"/>
        <end position="336"/>
    </location>
</feature>
<dbReference type="GO" id="GO:0006508">
    <property type="term" value="P:proteolysis"/>
    <property type="evidence" value="ECO:0007669"/>
    <property type="project" value="UniProtKB-KW"/>
</dbReference>
<dbReference type="CDD" id="cd02248">
    <property type="entry name" value="Peptidase_C1A"/>
    <property type="match status" value="1"/>
</dbReference>
<evidence type="ECO:0000256" key="2">
    <source>
        <dbReference type="ARBA" id="ARBA00022670"/>
    </source>
</evidence>
<proteinExistence type="inferred from homology"/>
<comment type="similarity">
    <text evidence="1">Belongs to the peptidase C1 family.</text>
</comment>
<feature type="signal peptide" evidence="7">
    <location>
        <begin position="1"/>
        <end position="20"/>
    </location>
</feature>
<evidence type="ECO:0000256" key="5">
    <source>
        <dbReference type="ARBA" id="ARBA00023145"/>
    </source>
</evidence>
<sequence>METSLVRGYVLLSFLALAFAQMFDPLLSEPWLNWKSYHGREYMQKEDSYRRAVWKKNLKTIQLHNLGYSMGKHSFDLAMNQFGDMTTEEFHQLMNGFQQPDTEHLTSTKDVSTRPKSLKLPGSVDWRDKGYVTPVKNQGACGSCWAFSSTGALEGQTFKKTGKLIPLSEQNLVDCSQKQGNHGCNGGMMDRAFTYIQQNNGIDTEASYPYTAKEHPCNYDPRHNATTCHGYRYSEQYDEMALAETVATIGPISVAIDAKHISFQFYKSGIYQEPRCQSYNINHAVLVVGYNSQGGNNYWIVKNSFGSRWGNKGYIWMPKDKNNHCGIASYPTYPLV</sequence>
<evidence type="ECO:0008006" key="12">
    <source>
        <dbReference type="Google" id="ProtNLM"/>
    </source>
</evidence>
<reference evidence="11" key="2">
    <citation type="journal article" date="2007" name="PLoS Biol.">
        <title>Survey sequencing and comparative analysis of the elephant shark (Callorhinchus milii) genome.</title>
        <authorList>
            <person name="Venkatesh B."/>
            <person name="Kirkness E.F."/>
            <person name="Loh Y.H."/>
            <person name="Halpern A.L."/>
            <person name="Lee A.P."/>
            <person name="Johnson J."/>
            <person name="Dandona N."/>
            <person name="Viswanathan L.D."/>
            <person name="Tay A."/>
            <person name="Venter J.C."/>
            <person name="Strausberg R.L."/>
            <person name="Brenner S."/>
        </authorList>
    </citation>
    <scope>NUCLEOTIDE SEQUENCE [LARGE SCALE GENOMIC DNA]</scope>
</reference>
<dbReference type="Pfam" id="PF00112">
    <property type="entry name" value="Peptidase_C1"/>
    <property type="match status" value="1"/>
</dbReference>
<reference evidence="11" key="1">
    <citation type="journal article" date="2006" name="Science">
        <title>Ancient noncoding elements conserved in the human genome.</title>
        <authorList>
            <person name="Venkatesh B."/>
            <person name="Kirkness E.F."/>
            <person name="Loh Y.H."/>
            <person name="Halpern A.L."/>
            <person name="Lee A.P."/>
            <person name="Johnson J."/>
            <person name="Dandona N."/>
            <person name="Viswanathan L.D."/>
            <person name="Tay A."/>
            <person name="Venter J.C."/>
            <person name="Strausberg R.L."/>
            <person name="Brenner S."/>
        </authorList>
    </citation>
    <scope>NUCLEOTIDE SEQUENCE [LARGE SCALE GENOMIC DNA]</scope>
</reference>
<organism evidence="10 11">
    <name type="scientific">Callorhinchus milii</name>
    <name type="common">Ghost shark</name>
    <dbReference type="NCBI Taxonomy" id="7868"/>
    <lineage>
        <taxon>Eukaryota</taxon>
        <taxon>Metazoa</taxon>
        <taxon>Chordata</taxon>
        <taxon>Craniata</taxon>
        <taxon>Vertebrata</taxon>
        <taxon>Chondrichthyes</taxon>
        <taxon>Holocephali</taxon>
        <taxon>Chimaeriformes</taxon>
        <taxon>Callorhinchidae</taxon>
        <taxon>Callorhinchus</taxon>
    </lineage>
</organism>
<dbReference type="InParanoid" id="A0A4W3JR09"/>
<protein>
    <recommendedName>
        <fullName evidence="12">Cathepsin L1</fullName>
    </recommendedName>
</protein>
<keyword evidence="3" id="KW-0378">Hydrolase</keyword>
<keyword evidence="4" id="KW-0788">Thiol protease</keyword>
<keyword evidence="5" id="KW-0865">Zymogen</keyword>
<dbReference type="GO" id="GO:0008234">
    <property type="term" value="F:cysteine-type peptidase activity"/>
    <property type="evidence" value="ECO:0007669"/>
    <property type="project" value="UniProtKB-KW"/>
</dbReference>
<dbReference type="PROSITE" id="PS00639">
    <property type="entry name" value="THIOL_PROTEASE_HIS"/>
    <property type="match status" value="1"/>
</dbReference>
<reference evidence="11" key="3">
    <citation type="journal article" date="2014" name="Nature">
        <title>Elephant shark genome provides unique insights into gnathostome evolution.</title>
        <authorList>
            <consortium name="International Elephant Shark Genome Sequencing Consortium"/>
            <person name="Venkatesh B."/>
            <person name="Lee A.P."/>
            <person name="Ravi V."/>
            <person name="Maurya A.K."/>
            <person name="Lian M.M."/>
            <person name="Swann J.B."/>
            <person name="Ohta Y."/>
            <person name="Flajnik M.F."/>
            <person name="Sutoh Y."/>
            <person name="Kasahara M."/>
            <person name="Hoon S."/>
            <person name="Gangu V."/>
            <person name="Roy S.W."/>
            <person name="Irimia M."/>
            <person name="Korzh V."/>
            <person name="Kondrychyn I."/>
            <person name="Lim Z.W."/>
            <person name="Tay B.H."/>
            <person name="Tohari S."/>
            <person name="Kong K.W."/>
            <person name="Ho S."/>
            <person name="Lorente-Galdos B."/>
            <person name="Quilez J."/>
            <person name="Marques-Bonet T."/>
            <person name="Raney B.J."/>
            <person name="Ingham P.W."/>
            <person name="Tay A."/>
            <person name="Hillier L.W."/>
            <person name="Minx P."/>
            <person name="Boehm T."/>
            <person name="Wilson R.K."/>
            <person name="Brenner S."/>
            <person name="Warren W.C."/>
        </authorList>
    </citation>
    <scope>NUCLEOTIDE SEQUENCE [LARGE SCALE GENOMIC DNA]</scope>
</reference>
<dbReference type="STRING" id="7868.ENSCMIP00000045929"/>
<evidence type="ECO:0000313" key="10">
    <source>
        <dbReference type="Ensembl" id="ENSCMIP00000045929.1"/>
    </source>
</evidence>
<dbReference type="InterPro" id="IPR013128">
    <property type="entry name" value="Peptidase_C1A"/>
</dbReference>
<dbReference type="SMART" id="SM00848">
    <property type="entry name" value="Inhibitor_I29"/>
    <property type="match status" value="1"/>
</dbReference>
<keyword evidence="11" id="KW-1185">Reference proteome</keyword>
<keyword evidence="7" id="KW-0732">Signal</keyword>
<dbReference type="SMART" id="SM00645">
    <property type="entry name" value="Pept_C1"/>
    <property type="match status" value="1"/>
</dbReference>
<dbReference type="SUPFAM" id="SSF54001">
    <property type="entry name" value="Cysteine proteinases"/>
    <property type="match status" value="1"/>
</dbReference>
<dbReference type="PROSITE" id="PS00139">
    <property type="entry name" value="THIOL_PROTEASE_CYS"/>
    <property type="match status" value="1"/>
</dbReference>
<dbReference type="Pfam" id="PF08246">
    <property type="entry name" value="Inhibitor_I29"/>
    <property type="match status" value="1"/>
</dbReference>
<evidence type="ECO:0000259" key="9">
    <source>
        <dbReference type="SMART" id="SM00848"/>
    </source>
</evidence>
<dbReference type="PANTHER" id="PTHR12411">
    <property type="entry name" value="CYSTEINE PROTEASE FAMILY C1-RELATED"/>
    <property type="match status" value="1"/>
</dbReference>
<evidence type="ECO:0000256" key="6">
    <source>
        <dbReference type="ARBA" id="ARBA00023157"/>
    </source>
</evidence>
<evidence type="ECO:0000313" key="11">
    <source>
        <dbReference type="Proteomes" id="UP000314986"/>
    </source>
</evidence>
<name>A0A4W3JR09_CALMI</name>
<reference evidence="10" key="4">
    <citation type="submission" date="2025-08" db="UniProtKB">
        <authorList>
            <consortium name="Ensembl"/>
        </authorList>
    </citation>
    <scope>IDENTIFICATION</scope>
</reference>
<evidence type="ECO:0000256" key="4">
    <source>
        <dbReference type="ARBA" id="ARBA00022807"/>
    </source>
</evidence>
<accession>A0A4W3JR09</accession>
<dbReference type="Ensembl" id="ENSCMIT00000046585.1">
    <property type="protein sequence ID" value="ENSCMIP00000045929.1"/>
    <property type="gene ID" value="ENSCMIG00000018924.1"/>
</dbReference>
<dbReference type="InterPro" id="IPR039417">
    <property type="entry name" value="Peptidase_C1A_papain-like"/>
</dbReference>
<evidence type="ECO:0000256" key="1">
    <source>
        <dbReference type="ARBA" id="ARBA00008455"/>
    </source>
</evidence>
<keyword evidence="2" id="KW-0645">Protease</keyword>
<dbReference type="GeneTree" id="ENSGT00940000153321"/>
<feature type="domain" description="Cathepsin propeptide inhibitor" evidence="9">
    <location>
        <begin position="31"/>
        <end position="90"/>
    </location>
</feature>
<evidence type="ECO:0000256" key="7">
    <source>
        <dbReference type="SAM" id="SignalP"/>
    </source>
</evidence>
<dbReference type="InterPro" id="IPR000169">
    <property type="entry name" value="Pept_cys_AS"/>
</dbReference>
<dbReference type="Proteomes" id="UP000314986">
    <property type="component" value="Unassembled WGS sequence"/>
</dbReference>
<dbReference type="InterPro" id="IPR038765">
    <property type="entry name" value="Papain-like_cys_pep_sf"/>
</dbReference>
<dbReference type="InterPro" id="IPR025660">
    <property type="entry name" value="Pept_his_AS"/>
</dbReference>
<keyword evidence="6" id="KW-1015">Disulfide bond</keyword>
<dbReference type="AlphaFoldDB" id="A0A4W3JR09"/>
<dbReference type="InterPro" id="IPR013201">
    <property type="entry name" value="Prot_inhib_I29"/>
</dbReference>
<evidence type="ECO:0000259" key="8">
    <source>
        <dbReference type="SMART" id="SM00645"/>
    </source>
</evidence>
<dbReference type="InterPro" id="IPR000668">
    <property type="entry name" value="Peptidase_C1A_C"/>
</dbReference>
<reference evidence="10" key="5">
    <citation type="submission" date="2025-09" db="UniProtKB">
        <authorList>
            <consortium name="Ensembl"/>
        </authorList>
    </citation>
    <scope>IDENTIFICATION</scope>
</reference>